<proteinExistence type="predicted"/>
<feature type="transmembrane region" description="Helical" evidence="6">
    <location>
        <begin position="61"/>
        <end position="83"/>
    </location>
</feature>
<dbReference type="PANTHER" id="PTHR33452:SF1">
    <property type="entry name" value="INNER MEMBRANE PROTEIN YPHA-RELATED"/>
    <property type="match status" value="1"/>
</dbReference>
<evidence type="ECO:0000256" key="2">
    <source>
        <dbReference type="ARBA" id="ARBA00022475"/>
    </source>
</evidence>
<feature type="transmembrane region" description="Helical" evidence="6">
    <location>
        <begin position="112"/>
        <end position="132"/>
    </location>
</feature>
<sequence length="141" mass="15731">MIWNDKFLPTGLDWGLLMLRSVSSFYLMALHGLKKIGGGQEDWQSLGKAGMSHFGIEFGHVYFGFLAAFSEGVLTVMIIAGLLTRPSALMVALTMFFAGSYHLNKGEDPESAFIYMIIFLFIFLVGPGRYSIDSMIKNWKS</sequence>
<dbReference type="InterPro" id="IPR032808">
    <property type="entry name" value="DoxX"/>
</dbReference>
<evidence type="ECO:0000256" key="6">
    <source>
        <dbReference type="SAM" id="Phobius"/>
    </source>
</evidence>
<name>A0A381TFZ6_9ZZZZ</name>
<reference evidence="7" key="1">
    <citation type="submission" date="2018-05" db="EMBL/GenBank/DDBJ databases">
        <authorList>
            <person name="Lanie J.A."/>
            <person name="Ng W.-L."/>
            <person name="Kazmierczak K.M."/>
            <person name="Andrzejewski T.M."/>
            <person name="Davidsen T.M."/>
            <person name="Wayne K.J."/>
            <person name="Tettelin H."/>
            <person name="Glass J.I."/>
            <person name="Rusch D."/>
            <person name="Podicherti R."/>
            <person name="Tsui H.-C.T."/>
            <person name="Winkler M.E."/>
        </authorList>
    </citation>
    <scope>NUCLEOTIDE SEQUENCE</scope>
</reference>
<dbReference type="AlphaFoldDB" id="A0A381TFZ6"/>
<keyword evidence="4 6" id="KW-1133">Transmembrane helix</keyword>
<evidence type="ECO:0000256" key="5">
    <source>
        <dbReference type="ARBA" id="ARBA00023136"/>
    </source>
</evidence>
<dbReference type="EMBL" id="UINC01004349">
    <property type="protein sequence ID" value="SVA13667.1"/>
    <property type="molecule type" value="Genomic_DNA"/>
</dbReference>
<keyword evidence="2" id="KW-1003">Cell membrane</keyword>
<protein>
    <recommendedName>
        <fullName evidence="8">DoxX family protein</fullName>
    </recommendedName>
</protein>
<dbReference type="GO" id="GO:0005886">
    <property type="term" value="C:plasma membrane"/>
    <property type="evidence" value="ECO:0007669"/>
    <property type="project" value="UniProtKB-SubCell"/>
</dbReference>
<evidence type="ECO:0008006" key="8">
    <source>
        <dbReference type="Google" id="ProtNLM"/>
    </source>
</evidence>
<dbReference type="Pfam" id="PF07681">
    <property type="entry name" value="DoxX"/>
    <property type="match status" value="1"/>
</dbReference>
<organism evidence="7">
    <name type="scientific">marine metagenome</name>
    <dbReference type="NCBI Taxonomy" id="408172"/>
    <lineage>
        <taxon>unclassified sequences</taxon>
        <taxon>metagenomes</taxon>
        <taxon>ecological metagenomes</taxon>
    </lineage>
</organism>
<accession>A0A381TFZ6</accession>
<dbReference type="PANTHER" id="PTHR33452">
    <property type="entry name" value="OXIDOREDUCTASE CATD-RELATED"/>
    <property type="match status" value="1"/>
</dbReference>
<dbReference type="InterPro" id="IPR051907">
    <property type="entry name" value="DoxX-like_oxidoreductase"/>
</dbReference>
<comment type="subcellular location">
    <subcellularLocation>
        <location evidence="1">Cell membrane</location>
        <topology evidence="1">Multi-pass membrane protein</topology>
    </subcellularLocation>
</comment>
<evidence type="ECO:0000256" key="1">
    <source>
        <dbReference type="ARBA" id="ARBA00004651"/>
    </source>
</evidence>
<keyword evidence="3 6" id="KW-0812">Transmembrane</keyword>
<evidence type="ECO:0000313" key="7">
    <source>
        <dbReference type="EMBL" id="SVA13667.1"/>
    </source>
</evidence>
<gene>
    <name evidence="7" type="ORF">METZ01_LOCUS66521</name>
</gene>
<evidence type="ECO:0000256" key="4">
    <source>
        <dbReference type="ARBA" id="ARBA00022989"/>
    </source>
</evidence>
<evidence type="ECO:0000256" key="3">
    <source>
        <dbReference type="ARBA" id="ARBA00022692"/>
    </source>
</evidence>
<keyword evidence="5 6" id="KW-0472">Membrane</keyword>